<reference evidence="2" key="1">
    <citation type="submission" date="2014-09" db="EMBL/GenBank/DDBJ databases">
        <authorList>
            <person name="Magalhaes I.L.F."/>
            <person name="Oliveira U."/>
            <person name="Santos F.R."/>
            <person name="Vidigal T.H.D.A."/>
            <person name="Brescovit A.D."/>
            <person name="Santos A.J."/>
        </authorList>
    </citation>
    <scope>NUCLEOTIDE SEQUENCE</scope>
    <source>
        <tissue evidence="2">Shoot tissue taken approximately 20 cm above the soil surface</tissue>
    </source>
</reference>
<feature type="region of interest" description="Disordered" evidence="1">
    <location>
        <begin position="131"/>
        <end position="178"/>
    </location>
</feature>
<feature type="compositionally biased region" description="Low complexity" evidence="1">
    <location>
        <begin position="156"/>
        <end position="169"/>
    </location>
</feature>
<proteinExistence type="predicted"/>
<feature type="region of interest" description="Disordered" evidence="1">
    <location>
        <begin position="76"/>
        <end position="97"/>
    </location>
</feature>
<protein>
    <submittedName>
        <fullName evidence="2">Uncharacterized protein</fullName>
    </submittedName>
</protein>
<evidence type="ECO:0000256" key="1">
    <source>
        <dbReference type="SAM" id="MobiDB-lite"/>
    </source>
</evidence>
<dbReference type="AlphaFoldDB" id="A0A0A8XSG9"/>
<organism evidence="2">
    <name type="scientific">Arundo donax</name>
    <name type="common">Giant reed</name>
    <name type="synonym">Donax arundinaceus</name>
    <dbReference type="NCBI Taxonomy" id="35708"/>
    <lineage>
        <taxon>Eukaryota</taxon>
        <taxon>Viridiplantae</taxon>
        <taxon>Streptophyta</taxon>
        <taxon>Embryophyta</taxon>
        <taxon>Tracheophyta</taxon>
        <taxon>Spermatophyta</taxon>
        <taxon>Magnoliopsida</taxon>
        <taxon>Liliopsida</taxon>
        <taxon>Poales</taxon>
        <taxon>Poaceae</taxon>
        <taxon>PACMAD clade</taxon>
        <taxon>Arundinoideae</taxon>
        <taxon>Arundineae</taxon>
        <taxon>Arundo</taxon>
    </lineage>
</organism>
<reference evidence="2" key="2">
    <citation type="journal article" date="2015" name="Data Brief">
        <title>Shoot transcriptome of the giant reed, Arundo donax.</title>
        <authorList>
            <person name="Barrero R.A."/>
            <person name="Guerrero F.D."/>
            <person name="Moolhuijzen P."/>
            <person name="Goolsby J.A."/>
            <person name="Tidwell J."/>
            <person name="Bellgard S.E."/>
            <person name="Bellgard M.I."/>
        </authorList>
    </citation>
    <scope>NUCLEOTIDE SEQUENCE</scope>
    <source>
        <tissue evidence="2">Shoot tissue taken approximately 20 cm above the soil surface</tissue>
    </source>
</reference>
<sequence>MLVQPPQCHLSNLLASPGGDFTKHATLHDGVRSPGRAVHAEWRERGDDDAVLGTHLPDLLLAPPDVHLHLFQRWRHGGEGEQPGQHGPREVSDADGPREAEAVALLHGVPDPLHVERHEVVLELAGRSGGFFLDGGDGPVDEERGRGSRGRGGPATPGAPGARGLGASSIQSLEVTKR</sequence>
<dbReference type="EMBL" id="GBRH01283243">
    <property type="protein sequence ID" value="JAD14652.1"/>
    <property type="molecule type" value="Transcribed_RNA"/>
</dbReference>
<evidence type="ECO:0000313" key="2">
    <source>
        <dbReference type="EMBL" id="JAD14652.1"/>
    </source>
</evidence>
<accession>A0A0A8XSG9</accession>
<feature type="compositionally biased region" description="Basic and acidic residues" evidence="1">
    <location>
        <begin position="87"/>
        <end position="97"/>
    </location>
</feature>
<name>A0A0A8XSG9_ARUDO</name>